<organism evidence="1 2">
    <name type="scientific">Hyalomma asiaticum</name>
    <name type="common">Tick</name>
    <dbReference type="NCBI Taxonomy" id="266040"/>
    <lineage>
        <taxon>Eukaryota</taxon>
        <taxon>Metazoa</taxon>
        <taxon>Ecdysozoa</taxon>
        <taxon>Arthropoda</taxon>
        <taxon>Chelicerata</taxon>
        <taxon>Arachnida</taxon>
        <taxon>Acari</taxon>
        <taxon>Parasitiformes</taxon>
        <taxon>Ixodida</taxon>
        <taxon>Ixodoidea</taxon>
        <taxon>Ixodidae</taxon>
        <taxon>Hyalomminae</taxon>
        <taxon>Hyalomma</taxon>
    </lineage>
</organism>
<dbReference type="EMBL" id="CM023483">
    <property type="protein sequence ID" value="KAH6936158.1"/>
    <property type="molecule type" value="Genomic_DNA"/>
</dbReference>
<gene>
    <name evidence="1" type="ORF">HPB50_014273</name>
</gene>
<sequence length="106" mass="12455">MAAAVDCREGRPKKRRNRRYCCVYKCHTEEGYDPNIIFYSFPSKPYEKERWQRWIQAVRRERWSARFRPGAPPAAVTGCTERGQNPDTQLQPQSQGQQASWEYVAA</sequence>
<comment type="caution">
    <text evidence="1">The sequence shown here is derived from an EMBL/GenBank/DDBJ whole genome shotgun (WGS) entry which is preliminary data.</text>
</comment>
<evidence type="ECO:0000313" key="2">
    <source>
        <dbReference type="Proteomes" id="UP000821845"/>
    </source>
</evidence>
<accession>A0ACB7SN55</accession>
<evidence type="ECO:0000313" key="1">
    <source>
        <dbReference type="EMBL" id="KAH6936158.1"/>
    </source>
</evidence>
<name>A0ACB7SN55_HYAAI</name>
<reference evidence="1" key="1">
    <citation type="submission" date="2020-05" db="EMBL/GenBank/DDBJ databases">
        <title>Large-scale comparative analyses of tick genomes elucidate their genetic diversity and vector capacities.</title>
        <authorList>
            <person name="Jia N."/>
            <person name="Wang J."/>
            <person name="Shi W."/>
            <person name="Du L."/>
            <person name="Sun Y."/>
            <person name="Zhan W."/>
            <person name="Jiang J."/>
            <person name="Wang Q."/>
            <person name="Zhang B."/>
            <person name="Ji P."/>
            <person name="Sakyi L.B."/>
            <person name="Cui X."/>
            <person name="Yuan T."/>
            <person name="Jiang B."/>
            <person name="Yang W."/>
            <person name="Lam T.T.-Y."/>
            <person name="Chang Q."/>
            <person name="Ding S."/>
            <person name="Wang X."/>
            <person name="Zhu J."/>
            <person name="Ruan X."/>
            <person name="Zhao L."/>
            <person name="Wei J."/>
            <person name="Que T."/>
            <person name="Du C."/>
            <person name="Cheng J."/>
            <person name="Dai P."/>
            <person name="Han X."/>
            <person name="Huang E."/>
            <person name="Gao Y."/>
            <person name="Liu J."/>
            <person name="Shao H."/>
            <person name="Ye R."/>
            <person name="Li L."/>
            <person name="Wei W."/>
            <person name="Wang X."/>
            <person name="Wang C."/>
            <person name="Yang T."/>
            <person name="Huo Q."/>
            <person name="Li W."/>
            <person name="Guo W."/>
            <person name="Chen H."/>
            <person name="Zhou L."/>
            <person name="Ni X."/>
            <person name="Tian J."/>
            <person name="Zhou Y."/>
            <person name="Sheng Y."/>
            <person name="Liu T."/>
            <person name="Pan Y."/>
            <person name="Xia L."/>
            <person name="Li J."/>
            <person name="Zhao F."/>
            <person name="Cao W."/>
        </authorList>
    </citation>
    <scope>NUCLEOTIDE SEQUENCE</scope>
    <source>
        <strain evidence="1">Hyas-2018</strain>
    </source>
</reference>
<protein>
    <submittedName>
        <fullName evidence="1">Uncharacterized protein</fullName>
    </submittedName>
</protein>
<proteinExistence type="predicted"/>
<keyword evidence="2" id="KW-1185">Reference proteome</keyword>
<dbReference type="Proteomes" id="UP000821845">
    <property type="component" value="Chromosome 3"/>
</dbReference>